<gene>
    <name evidence="1" type="ORF">KFL_001200190</name>
</gene>
<organism evidence="1 2">
    <name type="scientific">Klebsormidium nitens</name>
    <name type="common">Green alga</name>
    <name type="synonym">Ulothrix nitens</name>
    <dbReference type="NCBI Taxonomy" id="105231"/>
    <lineage>
        <taxon>Eukaryota</taxon>
        <taxon>Viridiplantae</taxon>
        <taxon>Streptophyta</taxon>
        <taxon>Klebsormidiophyceae</taxon>
        <taxon>Klebsormidiales</taxon>
        <taxon>Klebsormidiaceae</taxon>
        <taxon>Klebsormidium</taxon>
    </lineage>
</organism>
<dbReference type="EMBL" id="DF237069">
    <property type="protein sequence ID" value="GAQ82695.1"/>
    <property type="molecule type" value="Genomic_DNA"/>
</dbReference>
<name>A0A1Y1HVP9_KLENI</name>
<proteinExistence type="predicted"/>
<evidence type="ECO:0000313" key="1">
    <source>
        <dbReference type="EMBL" id="GAQ82695.1"/>
    </source>
</evidence>
<dbReference type="Gene3D" id="3.80.10.10">
    <property type="entry name" value="Ribonuclease Inhibitor"/>
    <property type="match status" value="1"/>
</dbReference>
<dbReference type="InterPro" id="IPR032675">
    <property type="entry name" value="LRR_dom_sf"/>
</dbReference>
<dbReference type="AlphaFoldDB" id="A0A1Y1HVP9"/>
<dbReference type="Proteomes" id="UP000054558">
    <property type="component" value="Unassembled WGS sequence"/>
</dbReference>
<keyword evidence="2" id="KW-1185">Reference proteome</keyword>
<dbReference type="SUPFAM" id="SSF52058">
    <property type="entry name" value="L domain-like"/>
    <property type="match status" value="1"/>
</dbReference>
<protein>
    <submittedName>
        <fullName evidence="1">Uncharacterized protein</fullName>
    </submittedName>
</protein>
<reference evidence="1 2" key="1">
    <citation type="journal article" date="2014" name="Nat. Commun.">
        <title>Klebsormidium flaccidum genome reveals primary factors for plant terrestrial adaptation.</title>
        <authorList>
            <person name="Hori K."/>
            <person name="Maruyama F."/>
            <person name="Fujisawa T."/>
            <person name="Togashi T."/>
            <person name="Yamamoto N."/>
            <person name="Seo M."/>
            <person name="Sato S."/>
            <person name="Yamada T."/>
            <person name="Mori H."/>
            <person name="Tajima N."/>
            <person name="Moriyama T."/>
            <person name="Ikeuchi M."/>
            <person name="Watanabe M."/>
            <person name="Wada H."/>
            <person name="Kobayashi K."/>
            <person name="Saito M."/>
            <person name="Masuda T."/>
            <person name="Sasaki-Sekimoto Y."/>
            <person name="Mashiguchi K."/>
            <person name="Awai K."/>
            <person name="Shimojima M."/>
            <person name="Masuda S."/>
            <person name="Iwai M."/>
            <person name="Nobusawa T."/>
            <person name="Narise T."/>
            <person name="Kondo S."/>
            <person name="Saito H."/>
            <person name="Sato R."/>
            <person name="Murakawa M."/>
            <person name="Ihara Y."/>
            <person name="Oshima-Yamada Y."/>
            <person name="Ohtaka K."/>
            <person name="Satoh M."/>
            <person name="Sonobe K."/>
            <person name="Ishii M."/>
            <person name="Ohtani R."/>
            <person name="Kanamori-Sato M."/>
            <person name="Honoki R."/>
            <person name="Miyazaki D."/>
            <person name="Mochizuki H."/>
            <person name="Umetsu J."/>
            <person name="Higashi K."/>
            <person name="Shibata D."/>
            <person name="Kamiya Y."/>
            <person name="Sato N."/>
            <person name="Nakamura Y."/>
            <person name="Tabata S."/>
            <person name="Ida S."/>
            <person name="Kurokawa K."/>
            <person name="Ohta H."/>
        </authorList>
    </citation>
    <scope>NUCLEOTIDE SEQUENCE [LARGE SCALE GENOMIC DNA]</scope>
    <source>
        <strain evidence="1 2">NIES-2285</strain>
    </source>
</reference>
<evidence type="ECO:0000313" key="2">
    <source>
        <dbReference type="Proteomes" id="UP000054558"/>
    </source>
</evidence>
<accession>A0A1Y1HVP9</accession>
<sequence length="253" mass="28230">MLRIVSTRSYLGQVQVLKLQPYVTGSEYPEVLDCHAHIDDLAVLSQLVNLEELEIIRVVIYSVPDWLGNLSRLKAVYLSKFVPHHAHPYFNLHRLAHIQQLKLRFVNEIPTELAALSNLELLMMDAWRSELDFGSLSTCPKLKVITIDSSRNLQSGYMTIKGLEKVPNLEAFQYLPEHLNGDIVLGEGGLINLKNFVATAGAGRLLLEGSPQAFERLCHGAKKIVISMHDKSATDEKIKVGIQGILRAARASV</sequence>